<comment type="caution">
    <text evidence="2">The sequence shown here is derived from an EMBL/GenBank/DDBJ whole genome shotgun (WGS) entry which is preliminary data.</text>
</comment>
<gene>
    <name evidence="2" type="ORF">C8P69_109164</name>
</gene>
<dbReference type="Proteomes" id="UP000241808">
    <property type="component" value="Unassembled WGS sequence"/>
</dbReference>
<evidence type="ECO:0000256" key="1">
    <source>
        <dbReference type="SAM" id="MobiDB-lite"/>
    </source>
</evidence>
<dbReference type="AlphaFoldDB" id="A0A2T4YYW1"/>
<feature type="region of interest" description="Disordered" evidence="1">
    <location>
        <begin position="1"/>
        <end position="53"/>
    </location>
</feature>
<sequence>MNHPINHPKEPGGWGEPVEAEQQAPERDPMPKDRRRETDPAPFADPAETRDRR</sequence>
<accession>A0A2T4YYW1</accession>
<feature type="compositionally biased region" description="Basic and acidic residues" evidence="1">
    <location>
        <begin position="24"/>
        <end position="39"/>
    </location>
</feature>
<dbReference type="RefSeq" id="WP_170118301.1">
    <property type="nucleotide sequence ID" value="NZ_PZZL01000009.1"/>
</dbReference>
<protein>
    <submittedName>
        <fullName evidence="2">Uncharacterized protein</fullName>
    </submittedName>
</protein>
<evidence type="ECO:0000313" key="2">
    <source>
        <dbReference type="EMBL" id="PTM51876.1"/>
    </source>
</evidence>
<reference evidence="2 3" key="1">
    <citation type="submission" date="2018-04" db="EMBL/GenBank/DDBJ databases">
        <title>Genomic Encyclopedia of Archaeal and Bacterial Type Strains, Phase II (KMG-II): from individual species to whole genera.</title>
        <authorList>
            <person name="Goeker M."/>
        </authorList>
    </citation>
    <scope>NUCLEOTIDE SEQUENCE [LARGE SCALE GENOMIC DNA]</scope>
    <source>
        <strain evidence="2 3">DSM 25521</strain>
    </source>
</reference>
<name>A0A2T4YYW1_9HYPH</name>
<organism evidence="2 3">
    <name type="scientific">Phreatobacter oligotrophus</name>
    <dbReference type="NCBI Taxonomy" id="1122261"/>
    <lineage>
        <taxon>Bacteria</taxon>
        <taxon>Pseudomonadati</taxon>
        <taxon>Pseudomonadota</taxon>
        <taxon>Alphaproteobacteria</taxon>
        <taxon>Hyphomicrobiales</taxon>
        <taxon>Phreatobacteraceae</taxon>
        <taxon>Phreatobacter</taxon>
    </lineage>
</organism>
<evidence type="ECO:0000313" key="3">
    <source>
        <dbReference type="Proteomes" id="UP000241808"/>
    </source>
</evidence>
<keyword evidence="3" id="KW-1185">Reference proteome</keyword>
<proteinExistence type="predicted"/>
<dbReference type="EMBL" id="PZZL01000009">
    <property type="protein sequence ID" value="PTM51876.1"/>
    <property type="molecule type" value="Genomic_DNA"/>
</dbReference>